<reference evidence="1 2" key="1">
    <citation type="submission" date="2020-07" db="EMBL/GenBank/DDBJ databases">
        <title>Sequencing the genomes of 1000 actinobacteria strains.</title>
        <authorList>
            <person name="Klenk H.-P."/>
        </authorList>
    </citation>
    <scope>NUCLEOTIDE SEQUENCE [LARGE SCALE GENOMIC DNA]</scope>
    <source>
        <strain evidence="1 2">DSM 42178</strain>
    </source>
</reference>
<proteinExistence type="predicted"/>
<protein>
    <recommendedName>
        <fullName evidence="3">Minor tail protein</fullName>
    </recommendedName>
</protein>
<name>A0A852ZSE5_9ACTN</name>
<dbReference type="Proteomes" id="UP000567795">
    <property type="component" value="Unassembled WGS sequence"/>
</dbReference>
<evidence type="ECO:0000313" key="1">
    <source>
        <dbReference type="EMBL" id="NYI05259.1"/>
    </source>
</evidence>
<keyword evidence="2" id="KW-1185">Reference proteome</keyword>
<sequence>MSTLPGPVPGAGTAHYRVVLCDLRTDRVLEVLPVTQLSFDDFIGKSGSLTATVPVPNRALAVRLRAVLVTGRTAVWVERDGDVWWGGLLWTSTVSSDDRGVVQIEIQAGTFDSYLDHRILYQSLTATDVDQFAIARALVEHVQAAEGGDIGIRTGTELSGVRRTLGYSFAEAARVRELLDNLAALENGFEWRIACHRDPHTGRRVKRLQLGHPKIRVGTTDTVLDYPGHVLTYSLPGDSTVQANVWLARGDAPEATGEEPAQEPGPTLSELWFHHSSIAAGWPLLDGTSDHSAVTDPAVLNSAARAALHQYHRPEVIPEVTVRLDGRITPALLGSTIRFRFRDLWHTAEDDTRYRVVGLAVTAPVRGTAETALLYLEVP</sequence>
<dbReference type="AlphaFoldDB" id="A0A852ZSE5"/>
<dbReference type="EMBL" id="JACBZD010000001">
    <property type="protein sequence ID" value="NYI05259.1"/>
    <property type="molecule type" value="Genomic_DNA"/>
</dbReference>
<dbReference type="RefSeq" id="WP_179814026.1">
    <property type="nucleotide sequence ID" value="NZ_JACBZD010000001.1"/>
</dbReference>
<comment type="caution">
    <text evidence="1">The sequence shown here is derived from an EMBL/GenBank/DDBJ whole genome shotgun (WGS) entry which is preliminary data.</text>
</comment>
<evidence type="ECO:0008006" key="3">
    <source>
        <dbReference type="Google" id="ProtNLM"/>
    </source>
</evidence>
<gene>
    <name evidence="1" type="ORF">FHU37_002202</name>
</gene>
<organism evidence="1 2">
    <name type="scientific">Allostreptomyces psammosilenae</name>
    <dbReference type="NCBI Taxonomy" id="1892865"/>
    <lineage>
        <taxon>Bacteria</taxon>
        <taxon>Bacillati</taxon>
        <taxon>Actinomycetota</taxon>
        <taxon>Actinomycetes</taxon>
        <taxon>Kitasatosporales</taxon>
        <taxon>Streptomycetaceae</taxon>
        <taxon>Allostreptomyces</taxon>
    </lineage>
</organism>
<accession>A0A852ZSE5</accession>
<evidence type="ECO:0000313" key="2">
    <source>
        <dbReference type="Proteomes" id="UP000567795"/>
    </source>
</evidence>